<dbReference type="Pfam" id="PF05488">
    <property type="entry name" value="PAAR_motif"/>
    <property type="match status" value="1"/>
</dbReference>
<dbReference type="EMBL" id="FOMX01000020">
    <property type="protein sequence ID" value="SFE83480.1"/>
    <property type="molecule type" value="Genomic_DNA"/>
</dbReference>
<keyword evidence="1" id="KW-0812">Transmembrane</keyword>
<protein>
    <submittedName>
        <fullName evidence="3">Zn-binding Pro-Ala-Ala-Arg (PAAR) domain-containing protein, incolved in TypeVI secretion</fullName>
    </submittedName>
</protein>
<keyword evidence="1" id="KW-1133">Transmembrane helix</keyword>
<feature type="transmembrane region" description="Helical" evidence="1">
    <location>
        <begin position="20"/>
        <end position="39"/>
    </location>
</feature>
<reference evidence="4" key="1">
    <citation type="submission" date="2016-10" db="EMBL/GenBank/DDBJ databases">
        <authorList>
            <person name="Varghese N."/>
            <person name="Submissions S."/>
        </authorList>
    </citation>
    <scope>NUCLEOTIDE SEQUENCE [LARGE SCALE GENOMIC DNA]</scope>
    <source>
        <strain evidence="4">ATCC 25963</strain>
    </source>
</reference>
<evidence type="ECO:0000313" key="4">
    <source>
        <dbReference type="Proteomes" id="UP000199400"/>
    </source>
</evidence>
<sequence>MTGAAVARVTDPIEHSPGLLGFAIGAVVGAVAVVAIAVATAATGGAALIALAAAGAVGGGIAGELLARAFGSNITTGALTQGYEDVHVNNRHIVAVGRKVEPCWLPIVFPHGETAVVEGSGTVLVHCAPVTRVGDQLLCDAIVGAGSPNVFVGGPKHRVKGTEKGLLDFILPRLGFVMTATTIAVYPASALGSLAAVGLYQSDYGTYKAINTAVGNALGVDPGYAAIGIELTLGMMGGAAAGKLPRVGSWNATSSVARSQSWQRYLARKAAEGKTPWSYQRWSQNWTHLVGKQGVRPGMTRNQRLNKLMTSLMSAGPLELGTPDLLGALNSAFQKAIETKPPEGHDCDTSWHAPARG</sequence>
<evidence type="ECO:0000259" key="2">
    <source>
        <dbReference type="Pfam" id="PF25799"/>
    </source>
</evidence>
<name>A0A1I2DU92_9BACT</name>
<organism evidence="3 4">
    <name type="scientific">Nannocystis exedens</name>
    <dbReference type="NCBI Taxonomy" id="54"/>
    <lineage>
        <taxon>Bacteria</taxon>
        <taxon>Pseudomonadati</taxon>
        <taxon>Myxococcota</taxon>
        <taxon>Polyangia</taxon>
        <taxon>Nannocystales</taxon>
        <taxon>Nannocystaceae</taxon>
        <taxon>Nannocystis</taxon>
    </lineage>
</organism>
<proteinExistence type="predicted"/>
<dbReference type="OrthoDB" id="9807902at2"/>
<dbReference type="InterPro" id="IPR008727">
    <property type="entry name" value="PAAR_motif"/>
</dbReference>
<dbReference type="RefSeq" id="WP_096327211.1">
    <property type="nucleotide sequence ID" value="NZ_FOMX01000020.1"/>
</dbReference>
<accession>A0A1I2DU92</accession>
<evidence type="ECO:0000313" key="3">
    <source>
        <dbReference type="EMBL" id="SFE83480.1"/>
    </source>
</evidence>
<dbReference type="AlphaFoldDB" id="A0A1I2DU92"/>
<dbReference type="Proteomes" id="UP000199400">
    <property type="component" value="Unassembled WGS sequence"/>
</dbReference>
<evidence type="ECO:0000256" key="1">
    <source>
        <dbReference type="SAM" id="Phobius"/>
    </source>
</evidence>
<dbReference type="InterPro" id="IPR057925">
    <property type="entry name" value="prePAAR_DddA"/>
</dbReference>
<dbReference type="Gene3D" id="2.60.200.60">
    <property type="match status" value="1"/>
</dbReference>
<feature type="transmembrane region" description="Helical" evidence="1">
    <location>
        <begin position="46"/>
        <end position="67"/>
    </location>
</feature>
<gene>
    <name evidence="3" type="ORF">SAMN02745121_05734</name>
</gene>
<feature type="domain" description="Double-stranded DNA deaminase toxin A prePAAR motif" evidence="2">
    <location>
        <begin position="7"/>
        <end position="58"/>
    </location>
</feature>
<dbReference type="Pfam" id="PF25799">
    <property type="entry name" value="prePAAR_I"/>
    <property type="match status" value="1"/>
</dbReference>
<keyword evidence="4" id="KW-1185">Reference proteome</keyword>
<dbReference type="STRING" id="54.SAMN02745121_05734"/>
<keyword evidence="1" id="KW-0472">Membrane</keyword>